<proteinExistence type="predicted"/>
<feature type="transmembrane region" description="Helical" evidence="2">
    <location>
        <begin position="588"/>
        <end position="615"/>
    </location>
</feature>
<keyword evidence="4" id="KW-1185">Reference proteome</keyword>
<comment type="caution">
    <text evidence="3">The sequence shown here is derived from an EMBL/GenBank/DDBJ whole genome shotgun (WGS) entry which is preliminary data.</text>
</comment>
<reference evidence="3" key="2">
    <citation type="submission" date="2023-01" db="EMBL/GenBank/DDBJ databases">
        <authorList>
            <person name="Petersen C."/>
        </authorList>
    </citation>
    <scope>NUCLEOTIDE SEQUENCE</scope>
    <source>
        <strain evidence="3">IBT 12815</strain>
    </source>
</reference>
<dbReference type="RefSeq" id="XP_056748314.1">
    <property type="nucleotide sequence ID" value="XM_056903027.1"/>
</dbReference>
<reference evidence="3" key="1">
    <citation type="journal article" date="2023" name="IMA Fungus">
        <title>Comparative genomic study of the Penicillium genus elucidates a diverse pangenome and 15 lateral gene transfer events.</title>
        <authorList>
            <person name="Petersen C."/>
            <person name="Sorensen T."/>
            <person name="Nielsen M.R."/>
            <person name="Sondergaard T.E."/>
            <person name="Sorensen J.L."/>
            <person name="Fitzpatrick D.A."/>
            <person name="Frisvad J.C."/>
            <person name="Nielsen K.L."/>
        </authorList>
    </citation>
    <scope>NUCLEOTIDE SEQUENCE</scope>
    <source>
        <strain evidence="3">IBT 12815</strain>
    </source>
</reference>
<feature type="transmembrane region" description="Helical" evidence="2">
    <location>
        <begin position="56"/>
        <end position="76"/>
    </location>
</feature>
<feature type="region of interest" description="Disordered" evidence="1">
    <location>
        <begin position="424"/>
        <end position="448"/>
    </location>
</feature>
<evidence type="ECO:0000256" key="1">
    <source>
        <dbReference type="SAM" id="MobiDB-lite"/>
    </source>
</evidence>
<accession>A0AAD6DMU5</accession>
<dbReference type="GeneID" id="81593269"/>
<feature type="compositionally biased region" description="Polar residues" evidence="1">
    <location>
        <begin position="19"/>
        <end position="32"/>
    </location>
</feature>
<keyword evidence="2" id="KW-0472">Membrane</keyword>
<protein>
    <submittedName>
        <fullName evidence="3">Uncharacterized protein</fullName>
    </submittedName>
</protein>
<dbReference type="AlphaFoldDB" id="A0AAD6DMU5"/>
<dbReference type="Proteomes" id="UP001213799">
    <property type="component" value="Unassembled WGS sequence"/>
</dbReference>
<organism evidence="3 4">
    <name type="scientific">Penicillium hordei</name>
    <dbReference type="NCBI Taxonomy" id="40994"/>
    <lineage>
        <taxon>Eukaryota</taxon>
        <taxon>Fungi</taxon>
        <taxon>Dikarya</taxon>
        <taxon>Ascomycota</taxon>
        <taxon>Pezizomycotina</taxon>
        <taxon>Eurotiomycetes</taxon>
        <taxon>Eurotiomycetidae</taxon>
        <taxon>Eurotiales</taxon>
        <taxon>Aspergillaceae</taxon>
        <taxon>Penicillium</taxon>
    </lineage>
</organism>
<evidence type="ECO:0000313" key="3">
    <source>
        <dbReference type="EMBL" id="KAJ5589295.1"/>
    </source>
</evidence>
<gene>
    <name evidence="3" type="ORF">N7537_011973</name>
</gene>
<evidence type="ECO:0000256" key="2">
    <source>
        <dbReference type="SAM" id="Phobius"/>
    </source>
</evidence>
<keyword evidence="2" id="KW-1133">Transmembrane helix</keyword>
<evidence type="ECO:0000313" key="4">
    <source>
        <dbReference type="Proteomes" id="UP001213799"/>
    </source>
</evidence>
<sequence>MTSQPSLQDEGVVLERLLNATNESGPAESPSTEETKPNPKYRHPTKANTVRFRPQLYVPILVLIYTGLLLAAWSILCLSSRNLIVSIPNGDSYDYIHESWVQGYVDRTQQWWRAARVMWSVVGVLTLPLASSVCGYAAVGYIQSQRYRKANLTLRQTLNLADRGWKSPNVIFPMLWSPKKHGASISPLQELLVGQSYVKVPLNLGAITEVKDIFALTDPVSLETNDLGDDVGILRSNLGIARSTDSYENLWGANATCSDTPFNCPSTKVDVENLSLPKNVTPHEQILFMSDVRVNTSTGLIRQFAPRFNSSVHWESLDNSKFPSNCSGIAFFRNYTVSHQEEIINANEYQISVCMLGNLTETPFKRTRNRQDFNETLYVTAEGSQNVQTTFKLTLSTTLGYFELPNDHLGPKYGPLLDSDPLATCSRPECEPQSNDEPTTSKRDVLPETYPNGTYNGTFYLEFVASKGPLALITLALFGQDAFIDTKSHNLTKVRDASSPLNSVCYEYAPLALLLGQKGLPCNTGYIMPGAEWVDAFSRPQRAIPALNQAAFLANQAILQAAAGSSSLFIQSRSHLEYLRPEISTGTVIGLSVLIGVFLFLLVFLCVMTLTQVAWAGSLDSHAIVKMSVALSECLPSSEDWDKDSRKREELLDLLPGYIGDAEPEAPVGRLAVGAEGVLKWRRRYWKGEGLAL</sequence>
<name>A0AAD6DMU5_9EURO</name>
<feature type="region of interest" description="Disordered" evidence="1">
    <location>
        <begin position="18"/>
        <end position="45"/>
    </location>
</feature>
<dbReference type="EMBL" id="JAQJAE010000006">
    <property type="protein sequence ID" value="KAJ5589295.1"/>
    <property type="molecule type" value="Genomic_DNA"/>
</dbReference>
<keyword evidence="2" id="KW-0812">Transmembrane</keyword>
<feature type="transmembrane region" description="Helical" evidence="2">
    <location>
        <begin position="117"/>
        <end position="139"/>
    </location>
</feature>